<reference evidence="1 2" key="1">
    <citation type="journal article" date="2019" name="Int. J. Syst. Evol. Microbiol.">
        <title>The Global Catalogue of Microorganisms (GCM) 10K type strain sequencing project: providing services to taxonomists for standard genome sequencing and annotation.</title>
        <authorList>
            <consortium name="The Broad Institute Genomics Platform"/>
            <consortium name="The Broad Institute Genome Sequencing Center for Infectious Disease"/>
            <person name="Wu L."/>
            <person name="Ma J."/>
        </authorList>
    </citation>
    <scope>NUCLEOTIDE SEQUENCE [LARGE SCALE GENOMIC DNA]</scope>
    <source>
        <strain evidence="1 2">JCM 9933</strain>
    </source>
</reference>
<comment type="caution">
    <text evidence="1">The sequence shown here is derived from an EMBL/GenBank/DDBJ whole genome shotgun (WGS) entry which is preliminary data.</text>
</comment>
<keyword evidence="2" id="KW-1185">Reference proteome</keyword>
<proteinExistence type="predicted"/>
<evidence type="ECO:0000313" key="1">
    <source>
        <dbReference type="EMBL" id="GAA0566108.1"/>
    </source>
</evidence>
<protein>
    <submittedName>
        <fullName evidence="1">Uncharacterized protein</fullName>
    </submittedName>
</protein>
<gene>
    <name evidence="1" type="ORF">GCM10009416_00040</name>
</gene>
<name>A0ABN1EGE8_9PROT</name>
<evidence type="ECO:0000313" key="2">
    <source>
        <dbReference type="Proteomes" id="UP001501588"/>
    </source>
</evidence>
<accession>A0ABN1EGE8</accession>
<organism evidence="1 2">
    <name type="scientific">Craurococcus roseus</name>
    <dbReference type="NCBI Taxonomy" id="77585"/>
    <lineage>
        <taxon>Bacteria</taxon>
        <taxon>Pseudomonadati</taxon>
        <taxon>Pseudomonadota</taxon>
        <taxon>Alphaproteobacteria</taxon>
        <taxon>Acetobacterales</taxon>
        <taxon>Acetobacteraceae</taxon>
        <taxon>Craurococcus</taxon>
    </lineage>
</organism>
<sequence>MRAGTAALPAAQPWRADTRKPTARLCWIGPANAAHGVSERLGSGRCAFLAPVPAEAPKA</sequence>
<dbReference type="EMBL" id="BAAAFZ010000001">
    <property type="protein sequence ID" value="GAA0566108.1"/>
    <property type="molecule type" value="Genomic_DNA"/>
</dbReference>
<dbReference type="Proteomes" id="UP001501588">
    <property type="component" value="Unassembled WGS sequence"/>
</dbReference>